<evidence type="ECO:0000256" key="2">
    <source>
        <dbReference type="ARBA" id="ARBA00022448"/>
    </source>
</evidence>
<dbReference type="GO" id="GO:0042956">
    <property type="term" value="P:maltodextrin transmembrane transport"/>
    <property type="evidence" value="ECO:0007669"/>
    <property type="project" value="TreeGrafter"/>
</dbReference>
<dbReference type="Pfam" id="PF01547">
    <property type="entry name" value="SBP_bac_1"/>
    <property type="match status" value="1"/>
</dbReference>
<sequence>MLKKSLAAAIALTVASGSAYAFSEDELTIWVGGDKAYNGISQVGELFEKEMGIKIRVEIPENITDRFQQAAATGQGPDILLWAHDRYGEWAQSGLLSEIKPSKSFYDGIVDLGWQATTVDGKTYGYPIAMEAIGLIYNKDIIEKAPSTYEEMFALRDDLKKKDKDMATIMWDQIQPYFSMPMLASNGGYVFKETEAGYDVESVGVNNEGARKGASMFARLIEKDVLPRGVDYGVMDSTFNNGKAAMMVSGPWAWSNLDSSGINYGVAPLPTIDGSPARAFVGVWGATINNATPNKALAQEFLENYLLSEDGLRTMNNDVPLGAVANKAFMEELKSDPRIAATYEGAMNGLLMPNVPEMGKFWSSMEAALSNIANGREEVNAALDNAANRILN</sequence>
<name>A0A081N8J7_9GAMM</name>
<feature type="chain" id="PRO_5013428117" description="Maltodextrin-binding protein" evidence="6">
    <location>
        <begin position="22"/>
        <end position="392"/>
    </location>
</feature>
<keyword evidence="3 6" id="KW-0762">Sugar transport</keyword>
<dbReference type="InterPro" id="IPR006060">
    <property type="entry name" value="Maltose/Cyclodextrin-bd"/>
</dbReference>
<comment type="caution">
    <text evidence="7">The sequence shown here is derived from an EMBL/GenBank/DDBJ whole genome shotgun (WGS) entry which is preliminary data.</text>
</comment>
<dbReference type="RefSeq" id="WP_034874823.1">
    <property type="nucleotide sequence ID" value="NZ_JOKG01000002.1"/>
</dbReference>
<protein>
    <recommendedName>
        <fullName evidence="5 6">Maltodextrin-binding protein</fullName>
    </recommendedName>
</protein>
<dbReference type="InterPro" id="IPR006059">
    <property type="entry name" value="SBP"/>
</dbReference>
<comment type="function">
    <text evidence="6">Part of the ABC transporter complex MalEFGK involved in maltose/maltodextrin import. Binds maltose and higher maltodextrins.</text>
</comment>
<comment type="subcellular location">
    <subcellularLocation>
        <location evidence="6">Periplasm</location>
    </subcellularLocation>
</comment>
<proteinExistence type="inferred from homology"/>
<dbReference type="PANTHER" id="PTHR30061">
    <property type="entry name" value="MALTOSE-BINDING PERIPLASMIC PROTEIN"/>
    <property type="match status" value="1"/>
</dbReference>
<evidence type="ECO:0000256" key="1">
    <source>
        <dbReference type="ARBA" id="ARBA00008520"/>
    </source>
</evidence>
<evidence type="ECO:0000256" key="6">
    <source>
        <dbReference type="RuleBase" id="RU365005"/>
    </source>
</evidence>
<evidence type="ECO:0000256" key="4">
    <source>
        <dbReference type="ARBA" id="ARBA00022729"/>
    </source>
</evidence>
<organism evidence="7 8">
    <name type="scientific">Endozoicomonas montiporae</name>
    <dbReference type="NCBI Taxonomy" id="1027273"/>
    <lineage>
        <taxon>Bacteria</taxon>
        <taxon>Pseudomonadati</taxon>
        <taxon>Pseudomonadota</taxon>
        <taxon>Gammaproteobacteria</taxon>
        <taxon>Oceanospirillales</taxon>
        <taxon>Endozoicomonadaceae</taxon>
        <taxon>Endozoicomonas</taxon>
    </lineage>
</organism>
<evidence type="ECO:0000256" key="3">
    <source>
        <dbReference type="ARBA" id="ARBA00022597"/>
    </source>
</evidence>
<dbReference type="GO" id="GO:0042597">
    <property type="term" value="C:periplasmic space"/>
    <property type="evidence" value="ECO:0007669"/>
    <property type="project" value="UniProtKB-SubCell"/>
</dbReference>
<keyword evidence="8" id="KW-1185">Reference proteome</keyword>
<dbReference type="GO" id="GO:0015768">
    <property type="term" value="P:maltose transport"/>
    <property type="evidence" value="ECO:0007669"/>
    <property type="project" value="TreeGrafter"/>
</dbReference>
<dbReference type="InterPro" id="IPR006061">
    <property type="entry name" value="SBP_1_CS"/>
</dbReference>
<dbReference type="PANTHER" id="PTHR30061:SF50">
    <property type="entry name" value="MALTOSE_MALTODEXTRIN-BINDING PERIPLASMIC PROTEIN"/>
    <property type="match status" value="1"/>
</dbReference>
<dbReference type="GO" id="GO:0055052">
    <property type="term" value="C:ATP-binding cassette (ABC) transporter complex, substrate-binding subunit-containing"/>
    <property type="evidence" value="ECO:0007669"/>
    <property type="project" value="TreeGrafter"/>
</dbReference>
<feature type="signal peptide" evidence="6">
    <location>
        <begin position="1"/>
        <end position="21"/>
    </location>
</feature>
<keyword evidence="4 6" id="KW-0732">Signal</keyword>
<dbReference type="EMBL" id="JOKG01000002">
    <property type="protein sequence ID" value="KEQ14770.1"/>
    <property type="molecule type" value="Genomic_DNA"/>
</dbReference>
<evidence type="ECO:0000313" key="8">
    <source>
        <dbReference type="Proteomes" id="UP000028006"/>
    </source>
</evidence>
<evidence type="ECO:0000313" key="7">
    <source>
        <dbReference type="EMBL" id="KEQ14770.1"/>
    </source>
</evidence>
<reference evidence="7 8" key="1">
    <citation type="submission" date="2014-06" db="EMBL/GenBank/DDBJ databases">
        <title>Whole Genome Sequences of Three Symbiotic Endozoicomonas Bacteria.</title>
        <authorList>
            <person name="Neave M.J."/>
            <person name="Apprill A."/>
            <person name="Voolstra C.R."/>
        </authorList>
    </citation>
    <scope>NUCLEOTIDE SEQUENCE [LARGE SCALE GENOMIC DNA]</scope>
    <source>
        <strain evidence="7 8">LMG 24815</strain>
    </source>
</reference>
<dbReference type="SUPFAM" id="SSF53850">
    <property type="entry name" value="Periplasmic binding protein-like II"/>
    <property type="match status" value="1"/>
</dbReference>
<evidence type="ECO:0000256" key="5">
    <source>
        <dbReference type="ARBA" id="ARBA00030303"/>
    </source>
</evidence>
<dbReference type="AlphaFoldDB" id="A0A081N8J7"/>
<dbReference type="eggNOG" id="COG2182">
    <property type="taxonomic scope" value="Bacteria"/>
</dbReference>
<dbReference type="PRINTS" id="PR00181">
    <property type="entry name" value="MALTOSEBP"/>
</dbReference>
<comment type="similarity">
    <text evidence="1 6">Belongs to the bacterial solute-binding protein 1 family.</text>
</comment>
<accession>A0A081N8J7</accession>
<dbReference type="GO" id="GO:1901982">
    <property type="term" value="F:maltose binding"/>
    <property type="evidence" value="ECO:0007669"/>
    <property type="project" value="TreeGrafter"/>
</dbReference>
<dbReference type="PROSITE" id="PS01037">
    <property type="entry name" value="SBP_BACTERIAL_1"/>
    <property type="match status" value="1"/>
</dbReference>
<dbReference type="NCBIfam" id="NF007011">
    <property type="entry name" value="PRK09474.1"/>
    <property type="match status" value="1"/>
</dbReference>
<dbReference type="Proteomes" id="UP000028006">
    <property type="component" value="Unassembled WGS sequence"/>
</dbReference>
<dbReference type="GO" id="GO:0015144">
    <property type="term" value="F:carbohydrate transmembrane transporter activity"/>
    <property type="evidence" value="ECO:0007669"/>
    <property type="project" value="InterPro"/>
</dbReference>
<keyword evidence="2 6" id="KW-0813">Transport</keyword>
<dbReference type="Gene3D" id="3.40.190.10">
    <property type="entry name" value="Periplasmic binding protein-like II"/>
    <property type="match status" value="2"/>
</dbReference>
<keyword evidence="6" id="KW-0574">Periplasm</keyword>
<gene>
    <name evidence="7" type="primary">malE</name>
    <name evidence="7" type="ORF">GZ77_10805</name>
</gene>